<dbReference type="GO" id="GO:0016740">
    <property type="term" value="F:transferase activity"/>
    <property type="evidence" value="ECO:0007669"/>
    <property type="project" value="UniProtKB-KW"/>
</dbReference>
<dbReference type="Gene3D" id="3.30.200.150">
    <property type="match status" value="1"/>
</dbReference>
<organism evidence="2 3">
    <name type="scientific">Pseudobacter ginsenosidimutans</name>
    <dbReference type="NCBI Taxonomy" id="661488"/>
    <lineage>
        <taxon>Bacteria</taxon>
        <taxon>Pseudomonadati</taxon>
        <taxon>Bacteroidota</taxon>
        <taxon>Chitinophagia</taxon>
        <taxon>Chitinophagales</taxon>
        <taxon>Chitinophagaceae</taxon>
        <taxon>Pseudobacter</taxon>
    </lineage>
</organism>
<keyword evidence="3" id="KW-1185">Reference proteome</keyword>
<reference evidence="2 3" key="1">
    <citation type="submission" date="2019-02" db="EMBL/GenBank/DDBJ databases">
        <title>Genomic Encyclopedia of Type Strains, Phase IV (KMG-IV): sequencing the most valuable type-strain genomes for metagenomic binning, comparative biology and taxonomic classification.</title>
        <authorList>
            <person name="Goeker M."/>
        </authorList>
    </citation>
    <scope>NUCLEOTIDE SEQUENCE [LARGE SCALE GENOMIC DNA]</scope>
    <source>
        <strain evidence="2 3">DSM 18116</strain>
    </source>
</reference>
<dbReference type="OrthoDB" id="9812495at2"/>
<dbReference type="RefSeq" id="WP_130539874.1">
    <property type="nucleotide sequence ID" value="NZ_CP042431.1"/>
</dbReference>
<dbReference type="SUPFAM" id="SSF56112">
    <property type="entry name" value="Protein kinase-like (PK-like)"/>
    <property type="match status" value="1"/>
</dbReference>
<dbReference type="InterPro" id="IPR002575">
    <property type="entry name" value="Aminoglycoside_PTrfase"/>
</dbReference>
<dbReference type="Proteomes" id="UP000293874">
    <property type="component" value="Unassembled WGS sequence"/>
</dbReference>
<evidence type="ECO:0000259" key="1">
    <source>
        <dbReference type="Pfam" id="PF01636"/>
    </source>
</evidence>
<dbReference type="Gene3D" id="3.90.1200.10">
    <property type="match status" value="1"/>
</dbReference>
<evidence type="ECO:0000313" key="2">
    <source>
        <dbReference type="EMBL" id="RZS75508.1"/>
    </source>
</evidence>
<comment type="caution">
    <text evidence="2">The sequence shown here is derived from an EMBL/GenBank/DDBJ whole genome shotgun (WGS) entry which is preliminary data.</text>
</comment>
<dbReference type="PANTHER" id="PTHR21310">
    <property type="entry name" value="AMINOGLYCOSIDE PHOSPHOTRANSFERASE-RELATED-RELATED"/>
    <property type="match status" value="1"/>
</dbReference>
<dbReference type="AlphaFoldDB" id="A0A4Q7N3M4"/>
<accession>A0A4Q7N3M4</accession>
<keyword evidence="2" id="KW-0808">Transferase</keyword>
<name>A0A4Q7N3M4_9BACT</name>
<proteinExistence type="predicted"/>
<dbReference type="Pfam" id="PF01636">
    <property type="entry name" value="APH"/>
    <property type="match status" value="1"/>
</dbReference>
<gene>
    <name evidence="2" type="ORF">EV199_1376</name>
</gene>
<sequence>MHFDTNTIQEFLETKYNYVHDVEPVADGWWSQALTFFSGEEKLVLRINQHPADFQKDVFAWEHFNSADLRVPEIKSTGNFNGNYFYCVSEFVDGIPSDRVLAADHLPLHLPLADIILNQLDLIHQLPTTQLQGWGYTGPNGNGLFESWEAFLLSIHNSKYAVSWQELAGKTWLNGPLFEKLLDKMKTWFPFLPKEKKVLHGDYGFDNLLLTPEGKVAAVIDWAEMMLGDPLYDLVHMCEPWIQRSGITYIDLWKKRKEEKPNEILNFEERLQCYNIHYTLFHMHIHTVRKEEKEYREVERWAMENL</sequence>
<protein>
    <submittedName>
        <fullName evidence="2">Phosphotransferase family enzyme</fullName>
    </submittedName>
</protein>
<evidence type="ECO:0000313" key="3">
    <source>
        <dbReference type="Proteomes" id="UP000293874"/>
    </source>
</evidence>
<dbReference type="InterPro" id="IPR051678">
    <property type="entry name" value="AGP_Transferase"/>
</dbReference>
<dbReference type="InterPro" id="IPR011009">
    <property type="entry name" value="Kinase-like_dom_sf"/>
</dbReference>
<feature type="domain" description="Aminoglycoside phosphotransferase" evidence="1">
    <location>
        <begin position="22"/>
        <end position="251"/>
    </location>
</feature>
<dbReference type="EMBL" id="SGXA01000001">
    <property type="protein sequence ID" value="RZS75508.1"/>
    <property type="molecule type" value="Genomic_DNA"/>
</dbReference>